<organism evidence="8 9">
    <name type="scientific">Vasconcelosia minhoensis LEGE 07310</name>
    <dbReference type="NCBI Taxonomy" id="915328"/>
    <lineage>
        <taxon>Bacteria</taxon>
        <taxon>Bacillati</taxon>
        <taxon>Cyanobacteriota</taxon>
        <taxon>Cyanophyceae</taxon>
        <taxon>Nodosilineales</taxon>
        <taxon>Cymatolegaceae</taxon>
        <taxon>Vasconcelosia</taxon>
        <taxon>Vasconcelosia minhoensis</taxon>
    </lineage>
</organism>
<dbReference type="PANTHER" id="PTHR21016">
    <property type="entry name" value="BETA-AMYLOID BINDING PROTEIN-RELATED"/>
    <property type="match status" value="1"/>
</dbReference>
<accession>A0A8J7DSI3</accession>
<protein>
    <submittedName>
        <fullName evidence="8">TM2 domain-containing protein</fullName>
    </submittedName>
</protein>
<dbReference type="PROSITE" id="PS51257">
    <property type="entry name" value="PROKAR_LIPOPROTEIN"/>
    <property type="match status" value="1"/>
</dbReference>
<reference evidence="8" key="1">
    <citation type="submission" date="2020-10" db="EMBL/GenBank/DDBJ databases">
        <authorList>
            <person name="Castelo-Branco R."/>
            <person name="Eusebio N."/>
            <person name="Adriana R."/>
            <person name="Vieira A."/>
            <person name="Brugerolle De Fraissinette N."/>
            <person name="Rezende De Castro R."/>
            <person name="Schneider M.P."/>
            <person name="Vasconcelos V."/>
            <person name="Leao P.N."/>
        </authorList>
    </citation>
    <scope>NUCLEOTIDE SEQUENCE</scope>
    <source>
        <strain evidence="8">LEGE 07310</strain>
    </source>
</reference>
<sequence>MTTYKSAARRLGSRKADSGKPEVNVLLAYALCACGMFGLGGLHRFYLGRPVSGLLWLLTGGLFGFGTFIDLFLIPSMAKERNLYLWSGTRTDSSLDLVDLGRQTLELFSSGTSPAASSSPSASEPPPLTPIQQLLHAAESRNNVLSLGKAVMITGLEPEEAQEVLMEAVRRGLAHIENDSETGAVRYHFDI</sequence>
<evidence type="ECO:0000256" key="4">
    <source>
        <dbReference type="ARBA" id="ARBA00023136"/>
    </source>
</evidence>
<keyword evidence="9" id="KW-1185">Reference proteome</keyword>
<evidence type="ECO:0000313" key="9">
    <source>
        <dbReference type="Proteomes" id="UP000636505"/>
    </source>
</evidence>
<evidence type="ECO:0000259" key="7">
    <source>
        <dbReference type="Pfam" id="PF05154"/>
    </source>
</evidence>
<dbReference type="EMBL" id="JADEXG010000102">
    <property type="protein sequence ID" value="MBE9080329.1"/>
    <property type="molecule type" value="Genomic_DNA"/>
</dbReference>
<comment type="caution">
    <text evidence="8">The sequence shown here is derived from an EMBL/GenBank/DDBJ whole genome shotgun (WGS) entry which is preliminary data.</text>
</comment>
<feature type="region of interest" description="Disordered" evidence="5">
    <location>
        <begin position="110"/>
        <end position="129"/>
    </location>
</feature>
<dbReference type="Pfam" id="PF05154">
    <property type="entry name" value="TM2"/>
    <property type="match status" value="1"/>
</dbReference>
<dbReference type="AlphaFoldDB" id="A0A8J7DSI3"/>
<dbReference type="RefSeq" id="WP_193912165.1">
    <property type="nucleotide sequence ID" value="NZ_JADEXG010000102.1"/>
</dbReference>
<feature type="transmembrane region" description="Helical" evidence="6">
    <location>
        <begin position="21"/>
        <end position="42"/>
    </location>
</feature>
<feature type="transmembrane region" description="Helical" evidence="6">
    <location>
        <begin position="54"/>
        <end position="74"/>
    </location>
</feature>
<evidence type="ECO:0000256" key="1">
    <source>
        <dbReference type="ARBA" id="ARBA00004141"/>
    </source>
</evidence>
<evidence type="ECO:0000256" key="3">
    <source>
        <dbReference type="ARBA" id="ARBA00022989"/>
    </source>
</evidence>
<dbReference type="PANTHER" id="PTHR21016:SF25">
    <property type="entry name" value="TM2 DOMAIN-CONTAINING PROTEIN DDB_G0277895-RELATED"/>
    <property type="match status" value="1"/>
</dbReference>
<evidence type="ECO:0000313" key="8">
    <source>
        <dbReference type="EMBL" id="MBE9080329.1"/>
    </source>
</evidence>
<dbReference type="Proteomes" id="UP000636505">
    <property type="component" value="Unassembled WGS sequence"/>
</dbReference>
<keyword evidence="3 6" id="KW-1133">Transmembrane helix</keyword>
<feature type="compositionally biased region" description="Low complexity" evidence="5">
    <location>
        <begin position="110"/>
        <end position="122"/>
    </location>
</feature>
<proteinExistence type="predicted"/>
<keyword evidence="2 6" id="KW-0812">Transmembrane</keyword>
<keyword evidence="4 6" id="KW-0472">Membrane</keyword>
<evidence type="ECO:0000256" key="5">
    <source>
        <dbReference type="SAM" id="MobiDB-lite"/>
    </source>
</evidence>
<evidence type="ECO:0000256" key="2">
    <source>
        <dbReference type="ARBA" id="ARBA00022692"/>
    </source>
</evidence>
<evidence type="ECO:0000256" key="6">
    <source>
        <dbReference type="SAM" id="Phobius"/>
    </source>
</evidence>
<dbReference type="InterPro" id="IPR050932">
    <property type="entry name" value="TM2D1-3-like"/>
</dbReference>
<gene>
    <name evidence="8" type="ORF">IQ241_24085</name>
</gene>
<dbReference type="InterPro" id="IPR007829">
    <property type="entry name" value="TM2"/>
</dbReference>
<feature type="domain" description="TM2" evidence="7">
    <location>
        <begin position="22"/>
        <end position="72"/>
    </location>
</feature>
<comment type="subcellular location">
    <subcellularLocation>
        <location evidence="1">Membrane</location>
        <topology evidence="1">Multi-pass membrane protein</topology>
    </subcellularLocation>
</comment>
<name>A0A8J7DSI3_9CYAN</name>
<dbReference type="GO" id="GO:0016020">
    <property type="term" value="C:membrane"/>
    <property type="evidence" value="ECO:0007669"/>
    <property type="project" value="UniProtKB-SubCell"/>
</dbReference>